<dbReference type="InterPro" id="IPR008279">
    <property type="entry name" value="PEP-util_enz_mobile_dom"/>
</dbReference>
<dbReference type="EMBL" id="AUZM01000068">
    <property type="protein sequence ID" value="ERT05093.1"/>
    <property type="molecule type" value="Genomic_DNA"/>
</dbReference>
<dbReference type="Proteomes" id="UP000017127">
    <property type="component" value="Unassembled WGS sequence"/>
</dbReference>
<dbReference type="PANTHER" id="PTHR43030">
    <property type="entry name" value="PHOSPHOENOLPYRUVATE SYNTHASE"/>
    <property type="match status" value="1"/>
</dbReference>
<comment type="pathway">
    <text evidence="3">Carbohydrate biosynthesis; gluconeogenesis.</text>
</comment>
<dbReference type="AlphaFoldDB" id="U7QB93"/>
<dbReference type="GO" id="GO:0008986">
    <property type="term" value="F:pyruvate, water dikinase activity"/>
    <property type="evidence" value="ECO:0007669"/>
    <property type="project" value="UniProtKB-EC"/>
</dbReference>
<dbReference type="InterPro" id="IPR006319">
    <property type="entry name" value="PEP_synth"/>
</dbReference>
<evidence type="ECO:0000256" key="11">
    <source>
        <dbReference type="ARBA" id="ARBA00022840"/>
    </source>
</evidence>
<dbReference type="GO" id="GO:0005524">
    <property type="term" value="F:ATP binding"/>
    <property type="evidence" value="ECO:0007669"/>
    <property type="project" value="UniProtKB-KW"/>
</dbReference>
<dbReference type="Pfam" id="PF01326">
    <property type="entry name" value="PPDK_N"/>
    <property type="match status" value="1"/>
</dbReference>
<dbReference type="PATRIC" id="fig|1348334.3.peg.4775"/>
<evidence type="ECO:0000259" key="15">
    <source>
        <dbReference type="Pfam" id="PF00391"/>
    </source>
</evidence>
<dbReference type="InterPro" id="IPR000121">
    <property type="entry name" value="PEP_util_C"/>
</dbReference>
<evidence type="ECO:0000256" key="9">
    <source>
        <dbReference type="ARBA" id="ARBA00022741"/>
    </source>
</evidence>
<keyword evidence="8" id="KW-0479">Metal-binding</keyword>
<dbReference type="InterPro" id="IPR023151">
    <property type="entry name" value="PEP_util_CS"/>
</dbReference>
<keyword evidence="18" id="KW-0670">Pyruvate</keyword>
<organism evidence="18 19">
    <name type="scientific">Lyngbya aestuarii BL J</name>
    <dbReference type="NCBI Taxonomy" id="1348334"/>
    <lineage>
        <taxon>Bacteria</taxon>
        <taxon>Bacillati</taxon>
        <taxon>Cyanobacteriota</taxon>
        <taxon>Cyanophyceae</taxon>
        <taxon>Oscillatoriophycideae</taxon>
        <taxon>Oscillatoriales</taxon>
        <taxon>Microcoleaceae</taxon>
        <taxon>Lyngbya</taxon>
    </lineage>
</organism>
<dbReference type="Gene3D" id="3.30.470.20">
    <property type="entry name" value="ATP-grasp fold, B domain"/>
    <property type="match status" value="1"/>
</dbReference>
<dbReference type="Gene3D" id="3.30.1490.20">
    <property type="entry name" value="ATP-grasp fold, A domain"/>
    <property type="match status" value="1"/>
</dbReference>
<comment type="function">
    <text evidence="2">Catalyzes the phosphorylation of pyruvate to phosphoenolpyruvate.</text>
</comment>
<dbReference type="InterPro" id="IPR040442">
    <property type="entry name" value="Pyrv_kinase-like_dom_sf"/>
</dbReference>
<evidence type="ECO:0000259" key="16">
    <source>
        <dbReference type="Pfam" id="PF01326"/>
    </source>
</evidence>
<gene>
    <name evidence="18" type="ORF">M595_4955</name>
</gene>
<keyword evidence="7" id="KW-0808">Transferase</keyword>
<evidence type="ECO:0000256" key="10">
    <source>
        <dbReference type="ARBA" id="ARBA00022777"/>
    </source>
</evidence>
<reference evidence="18 19" key="1">
    <citation type="journal article" date="2013" name="Front. Microbiol.">
        <title>Comparative genomic analyses of the cyanobacterium, Lyngbya aestuarii BL J, a powerful hydrogen producer.</title>
        <authorList>
            <person name="Kothari A."/>
            <person name="Vaughn M."/>
            <person name="Garcia-Pichel F."/>
        </authorList>
    </citation>
    <scope>NUCLEOTIDE SEQUENCE [LARGE SCALE GENOMIC DNA]</scope>
    <source>
        <strain evidence="18 19">BL J</strain>
    </source>
</reference>
<evidence type="ECO:0000256" key="12">
    <source>
        <dbReference type="ARBA" id="ARBA00022842"/>
    </source>
</evidence>
<evidence type="ECO:0000256" key="6">
    <source>
        <dbReference type="ARBA" id="ARBA00021623"/>
    </source>
</evidence>
<proteinExistence type="inferred from homology"/>
<dbReference type="Pfam" id="PF00391">
    <property type="entry name" value="PEP-utilizers"/>
    <property type="match status" value="1"/>
</dbReference>
<comment type="caution">
    <text evidence="18">The sequence shown here is derived from an EMBL/GenBank/DDBJ whole genome shotgun (WGS) entry which is preliminary data.</text>
</comment>
<comment type="similarity">
    <text evidence="4">Belongs to the PEP-utilizing enzyme family.</text>
</comment>
<evidence type="ECO:0000313" key="18">
    <source>
        <dbReference type="EMBL" id="ERT05093.1"/>
    </source>
</evidence>
<comment type="cofactor">
    <cofactor evidence="1">
        <name>Mg(2+)</name>
        <dbReference type="ChEBI" id="CHEBI:18420"/>
    </cofactor>
</comment>
<protein>
    <recommendedName>
        <fullName evidence="6">Phosphoenolpyruvate synthase</fullName>
        <ecNumber evidence="5">2.7.9.2</ecNumber>
    </recommendedName>
    <alternativeName>
        <fullName evidence="13">Pyruvate, water dikinase</fullName>
    </alternativeName>
</protein>
<feature type="domain" description="Pyruvate phosphate dikinase AMP/ATP-binding" evidence="16">
    <location>
        <begin position="17"/>
        <end position="323"/>
    </location>
</feature>
<dbReference type="Gene3D" id="3.50.30.10">
    <property type="entry name" value="Phosphohistidine domain"/>
    <property type="match status" value="1"/>
</dbReference>
<evidence type="ECO:0000256" key="7">
    <source>
        <dbReference type="ARBA" id="ARBA00022679"/>
    </source>
</evidence>
<comment type="catalytic activity">
    <reaction evidence="14">
        <text>pyruvate + ATP + H2O = phosphoenolpyruvate + AMP + phosphate + 2 H(+)</text>
        <dbReference type="Rhea" id="RHEA:11364"/>
        <dbReference type="ChEBI" id="CHEBI:15361"/>
        <dbReference type="ChEBI" id="CHEBI:15377"/>
        <dbReference type="ChEBI" id="CHEBI:15378"/>
        <dbReference type="ChEBI" id="CHEBI:30616"/>
        <dbReference type="ChEBI" id="CHEBI:43474"/>
        <dbReference type="ChEBI" id="CHEBI:58702"/>
        <dbReference type="ChEBI" id="CHEBI:456215"/>
        <dbReference type="EC" id="2.7.9.2"/>
    </reaction>
</comment>
<evidence type="ECO:0000259" key="17">
    <source>
        <dbReference type="Pfam" id="PF02896"/>
    </source>
</evidence>
<dbReference type="SUPFAM" id="SSF52009">
    <property type="entry name" value="Phosphohistidine domain"/>
    <property type="match status" value="1"/>
</dbReference>
<dbReference type="Pfam" id="PF02896">
    <property type="entry name" value="PEP-utilizers_C"/>
    <property type="match status" value="1"/>
</dbReference>
<dbReference type="SUPFAM" id="SSF56059">
    <property type="entry name" value="Glutathione synthetase ATP-binding domain-like"/>
    <property type="match status" value="1"/>
</dbReference>
<name>U7QB93_9CYAN</name>
<dbReference type="InterPro" id="IPR036637">
    <property type="entry name" value="Phosphohistidine_dom_sf"/>
</dbReference>
<evidence type="ECO:0000256" key="3">
    <source>
        <dbReference type="ARBA" id="ARBA00004742"/>
    </source>
</evidence>
<dbReference type="UniPathway" id="UPA00138"/>
<evidence type="ECO:0000256" key="13">
    <source>
        <dbReference type="ARBA" id="ARBA00033470"/>
    </source>
</evidence>
<dbReference type="InterPro" id="IPR002192">
    <property type="entry name" value="PPDK_AMP/ATP-bd"/>
</dbReference>
<keyword evidence="11" id="KW-0067">ATP-binding</keyword>
<evidence type="ECO:0000256" key="8">
    <source>
        <dbReference type="ARBA" id="ARBA00022723"/>
    </source>
</evidence>
<dbReference type="SUPFAM" id="SSF51621">
    <property type="entry name" value="Phosphoenolpyruvate/pyruvate domain"/>
    <property type="match status" value="1"/>
</dbReference>
<evidence type="ECO:0000256" key="14">
    <source>
        <dbReference type="ARBA" id="ARBA00047700"/>
    </source>
</evidence>
<dbReference type="PANTHER" id="PTHR43030:SF1">
    <property type="entry name" value="PHOSPHOENOLPYRUVATE SYNTHASE"/>
    <property type="match status" value="1"/>
</dbReference>
<evidence type="ECO:0000256" key="1">
    <source>
        <dbReference type="ARBA" id="ARBA00001946"/>
    </source>
</evidence>
<evidence type="ECO:0000256" key="5">
    <source>
        <dbReference type="ARBA" id="ARBA00011996"/>
    </source>
</evidence>
<evidence type="ECO:0000256" key="2">
    <source>
        <dbReference type="ARBA" id="ARBA00002988"/>
    </source>
</evidence>
<evidence type="ECO:0000256" key="4">
    <source>
        <dbReference type="ARBA" id="ARBA00007837"/>
    </source>
</evidence>
<keyword evidence="19" id="KW-1185">Reference proteome</keyword>
<dbReference type="InterPro" id="IPR013815">
    <property type="entry name" value="ATP_grasp_subdomain_1"/>
</dbReference>
<accession>U7QB93</accession>
<dbReference type="GO" id="GO:0006094">
    <property type="term" value="P:gluconeogenesis"/>
    <property type="evidence" value="ECO:0007669"/>
    <property type="project" value="UniProtKB-UniPathway"/>
</dbReference>
<dbReference type="Gene3D" id="3.20.20.60">
    <property type="entry name" value="Phosphoenolpyruvate-binding domains"/>
    <property type="match status" value="1"/>
</dbReference>
<dbReference type="GO" id="GO:0046872">
    <property type="term" value="F:metal ion binding"/>
    <property type="evidence" value="ECO:0007669"/>
    <property type="project" value="UniProtKB-KW"/>
</dbReference>
<sequence length="798" mass="89043">MENLHWLHNISPTDRSIVGDRGFYLGDLIQEGYPVIPGFVVSAKIYREFLEAIDWQEPILVDFPTSSLHIDLKDPRQLQAIAQRIRHQIITSSLSSEFRSTLQSSLNTLNAQALIFHPSLRFPLIPTNGLFDPVMSWATIDAVELGIKQAWAELFRARNLLYWQRNNVQLAHLQPTILVQLIPEAIASGSVRFDAEVWDIEATWGLELATLWGQTHPDHYQINPQTQELQHQKLGYKTIGYSLKSSTSTQLSNLEGQWSGLAQCTLSPLHSPIEAKLLGPEYQESVLKPAQLQSLIELVKPIAKNLGQSGLIEWTMCESCEFYISRVCTVDADSIAKRDLEVDSQESSGDLRGIAASSGRTVGKAYILANPSTVQTNLFPTGAILVVKTMIPELLSLLQRAAGLVTEQGGMTGHGAILARELGIPAVMGVKSATEQIKMGESVLVDGDRGEVHRILSQNMTTEQPFSTLETNLETKSIISENELRVPIATQLMVNISQSSSFLRLKNAKNLPIDGVGLVRSELMALNLLNSENPSVDFSQWLHPQNQSKFIEGMVEGLQQLAATIAPRPLCYRALDLREFHQEVRPLWNGEISELAQLTTVSHCDNHCQGQYSTLFELELAVLSKLNQLGFNHIRLILPFVRSVEEFCIYRHYIEKTGLTRNSHFQVWIMAEVPSVVFLVSDYIKAGVQGIAIGTNDLSQFLLGIDRNQTRQLSHLNELHPAMLKVIQKLIKEARKAKIPCSICGDAPVLYPELIDHLVRWGVTSISVNPDAIEKTYLAIARAEHRLMLEHSRASLTP</sequence>
<feature type="domain" description="PEP-utilising enzyme mobile" evidence="15">
    <location>
        <begin position="379"/>
        <end position="450"/>
    </location>
</feature>
<evidence type="ECO:0000313" key="19">
    <source>
        <dbReference type="Proteomes" id="UP000017127"/>
    </source>
</evidence>
<dbReference type="PROSITE" id="PS00742">
    <property type="entry name" value="PEP_ENZYMES_2"/>
    <property type="match status" value="1"/>
</dbReference>
<keyword evidence="12" id="KW-0460">Magnesium</keyword>
<dbReference type="EC" id="2.7.9.2" evidence="5"/>
<keyword evidence="10 18" id="KW-0418">Kinase</keyword>
<feature type="domain" description="PEP-utilising enzyme C-terminal" evidence="17">
    <location>
        <begin position="489"/>
        <end position="783"/>
    </location>
</feature>
<keyword evidence="9" id="KW-0547">Nucleotide-binding</keyword>
<dbReference type="InterPro" id="IPR015813">
    <property type="entry name" value="Pyrv/PenolPyrv_kinase-like_dom"/>
</dbReference>